<evidence type="ECO:0000256" key="1">
    <source>
        <dbReference type="SAM" id="MobiDB-lite"/>
    </source>
</evidence>
<name>A0AAE0IGA5_9PEZI</name>
<reference evidence="3" key="1">
    <citation type="journal article" date="2023" name="Mol. Phylogenet. Evol.">
        <title>Genome-scale phylogeny and comparative genomics of the fungal order Sordariales.</title>
        <authorList>
            <person name="Hensen N."/>
            <person name="Bonometti L."/>
            <person name="Westerberg I."/>
            <person name="Brannstrom I.O."/>
            <person name="Guillou S."/>
            <person name="Cros-Aarteil S."/>
            <person name="Calhoun S."/>
            <person name="Haridas S."/>
            <person name="Kuo A."/>
            <person name="Mondo S."/>
            <person name="Pangilinan J."/>
            <person name="Riley R."/>
            <person name="LaButti K."/>
            <person name="Andreopoulos B."/>
            <person name="Lipzen A."/>
            <person name="Chen C."/>
            <person name="Yan M."/>
            <person name="Daum C."/>
            <person name="Ng V."/>
            <person name="Clum A."/>
            <person name="Steindorff A."/>
            <person name="Ohm R.A."/>
            <person name="Martin F."/>
            <person name="Silar P."/>
            <person name="Natvig D.O."/>
            <person name="Lalanne C."/>
            <person name="Gautier V."/>
            <person name="Ament-Velasquez S.L."/>
            <person name="Kruys A."/>
            <person name="Hutchinson M.I."/>
            <person name="Powell A.J."/>
            <person name="Barry K."/>
            <person name="Miller A.N."/>
            <person name="Grigoriev I.V."/>
            <person name="Debuchy R."/>
            <person name="Gladieux P."/>
            <person name="Hiltunen Thoren M."/>
            <person name="Johannesson H."/>
        </authorList>
    </citation>
    <scope>NUCLEOTIDE SEQUENCE</scope>
    <source>
        <strain evidence="3">SMH4131-1</strain>
    </source>
</reference>
<evidence type="ECO:0000313" key="4">
    <source>
        <dbReference type="Proteomes" id="UP001286456"/>
    </source>
</evidence>
<organism evidence="3 4">
    <name type="scientific">Cercophora scortea</name>
    <dbReference type="NCBI Taxonomy" id="314031"/>
    <lineage>
        <taxon>Eukaryota</taxon>
        <taxon>Fungi</taxon>
        <taxon>Dikarya</taxon>
        <taxon>Ascomycota</taxon>
        <taxon>Pezizomycotina</taxon>
        <taxon>Sordariomycetes</taxon>
        <taxon>Sordariomycetidae</taxon>
        <taxon>Sordariales</taxon>
        <taxon>Lasiosphaeriaceae</taxon>
        <taxon>Cercophora</taxon>
    </lineage>
</organism>
<comment type="caution">
    <text evidence="3">The sequence shown here is derived from an EMBL/GenBank/DDBJ whole genome shotgun (WGS) entry which is preliminary data.</text>
</comment>
<feature type="transmembrane region" description="Helical" evidence="2">
    <location>
        <begin position="244"/>
        <end position="262"/>
    </location>
</feature>
<reference evidence="3" key="2">
    <citation type="submission" date="2023-06" db="EMBL/GenBank/DDBJ databases">
        <authorList>
            <consortium name="Lawrence Berkeley National Laboratory"/>
            <person name="Haridas S."/>
            <person name="Hensen N."/>
            <person name="Bonometti L."/>
            <person name="Westerberg I."/>
            <person name="Brannstrom I.O."/>
            <person name="Guillou S."/>
            <person name="Cros-Aarteil S."/>
            <person name="Calhoun S."/>
            <person name="Kuo A."/>
            <person name="Mondo S."/>
            <person name="Pangilinan J."/>
            <person name="Riley R."/>
            <person name="Labutti K."/>
            <person name="Andreopoulos B."/>
            <person name="Lipzen A."/>
            <person name="Chen C."/>
            <person name="Yanf M."/>
            <person name="Daum C."/>
            <person name="Ng V."/>
            <person name="Clum A."/>
            <person name="Steindorff A."/>
            <person name="Ohm R."/>
            <person name="Martin F."/>
            <person name="Silar P."/>
            <person name="Natvig D."/>
            <person name="Lalanne C."/>
            <person name="Gautier V."/>
            <person name="Ament-Velasquez S.L."/>
            <person name="Kruys A."/>
            <person name="Hutchinson M.I."/>
            <person name="Powell A.J."/>
            <person name="Barry K."/>
            <person name="Miller A.N."/>
            <person name="Grigoriev I.V."/>
            <person name="Debuchy R."/>
            <person name="Gladieux P."/>
            <person name="Thoren M.H."/>
            <person name="Johannesson H."/>
        </authorList>
    </citation>
    <scope>NUCLEOTIDE SEQUENCE</scope>
    <source>
        <strain evidence="3">SMH4131-1</strain>
    </source>
</reference>
<protein>
    <recommendedName>
        <fullName evidence="5">Integral membrane protein</fullName>
    </recommendedName>
</protein>
<keyword evidence="2" id="KW-0812">Transmembrane</keyword>
<feature type="transmembrane region" description="Helical" evidence="2">
    <location>
        <begin position="309"/>
        <end position="331"/>
    </location>
</feature>
<dbReference type="EMBL" id="JAUEPO010000004">
    <property type="protein sequence ID" value="KAK3324472.1"/>
    <property type="molecule type" value="Genomic_DNA"/>
</dbReference>
<dbReference type="PANTHER" id="PTHR33048:SF47">
    <property type="entry name" value="INTEGRAL MEMBRANE PROTEIN-RELATED"/>
    <property type="match status" value="1"/>
</dbReference>
<feature type="region of interest" description="Disordered" evidence="1">
    <location>
        <begin position="412"/>
        <end position="431"/>
    </location>
</feature>
<accession>A0AAE0IGA5</accession>
<feature type="transmembrane region" description="Helical" evidence="2">
    <location>
        <begin position="269"/>
        <end position="289"/>
    </location>
</feature>
<proteinExistence type="predicted"/>
<keyword evidence="2" id="KW-1133">Transmembrane helix</keyword>
<keyword evidence="2" id="KW-0472">Membrane</keyword>
<sequence length="431" mass="48601">MARPLFPLSSSCLIHFSPCQPFNQRHIVTSEQNAPQIYSQTMIVPRARDVVLSTTGHLLSVEAMKGVIWGGFALCLLTFCSRAYIRYLCFRRLFLEDYLMLFVVCIQLASALVSQLRLDSVYIMEDVGNGSTPMPATFMEDVPNAMVAIFSQSVMCSVGIYAVKMNFLLFFRRLGAHITPYVIVWWVVTVTTIGCFGVTLAFLEYKCTLSGLDVIFFECTSKDNIAREWRNTIMCCSLDAFTDVLSKFSAFPSAFFGAYVCPCGRKSSWRAFFSLTIFTVIVTIIRGTIQNGRIASDFSQSLNVGWVWFWMVIEFITAYIIACLVSFRLLFVRSEKKITGVGQVMVNQNQAWRHLPRSYKAKTRMIDSIRDTLREWEGTSLGNRDGLLHYTMPSGRMSLGFMNERGWSLSNTSCKATEPTKGLDQGLPNGG</sequence>
<gene>
    <name evidence="3" type="ORF">B0T19DRAFT_231217</name>
</gene>
<evidence type="ECO:0000256" key="2">
    <source>
        <dbReference type="SAM" id="Phobius"/>
    </source>
</evidence>
<dbReference type="Proteomes" id="UP001286456">
    <property type="component" value="Unassembled WGS sequence"/>
</dbReference>
<feature type="transmembrane region" description="Helical" evidence="2">
    <location>
        <begin position="67"/>
        <end position="85"/>
    </location>
</feature>
<feature type="transmembrane region" description="Helical" evidence="2">
    <location>
        <begin position="97"/>
        <end position="116"/>
    </location>
</feature>
<evidence type="ECO:0008006" key="5">
    <source>
        <dbReference type="Google" id="ProtNLM"/>
    </source>
</evidence>
<evidence type="ECO:0000313" key="3">
    <source>
        <dbReference type="EMBL" id="KAK3324472.1"/>
    </source>
</evidence>
<feature type="transmembrane region" description="Helical" evidence="2">
    <location>
        <begin position="183"/>
        <end position="203"/>
    </location>
</feature>
<dbReference type="InterPro" id="IPR052337">
    <property type="entry name" value="SAT4-like"/>
</dbReference>
<dbReference type="AlphaFoldDB" id="A0AAE0IGA5"/>
<keyword evidence="4" id="KW-1185">Reference proteome</keyword>
<feature type="transmembrane region" description="Helical" evidence="2">
    <location>
        <begin position="145"/>
        <end position="171"/>
    </location>
</feature>
<dbReference type="PANTHER" id="PTHR33048">
    <property type="entry name" value="PTH11-LIKE INTEGRAL MEMBRANE PROTEIN (AFU_ORTHOLOGUE AFUA_5G11245)"/>
    <property type="match status" value="1"/>
</dbReference>